<dbReference type="GO" id="GO:0006099">
    <property type="term" value="P:tricarboxylic acid cycle"/>
    <property type="evidence" value="ECO:0007669"/>
    <property type="project" value="UniProtKB-KW"/>
</dbReference>
<dbReference type="GO" id="GO:0006104">
    <property type="term" value="P:succinyl-CoA metabolic process"/>
    <property type="evidence" value="ECO:0007669"/>
    <property type="project" value="TreeGrafter"/>
</dbReference>
<accession>A0AAD9GCQ1</accession>
<dbReference type="AlphaFoldDB" id="A0AAD9GCQ1"/>
<dbReference type="Gene3D" id="3.30.470.20">
    <property type="entry name" value="ATP-grasp fold, B domain"/>
    <property type="match status" value="1"/>
</dbReference>
<dbReference type="NCBIfam" id="NF001913">
    <property type="entry name" value="PRK00696.1"/>
    <property type="match status" value="1"/>
</dbReference>
<proteinExistence type="predicted"/>
<keyword evidence="6 11" id="KW-0547">Nucleotide-binding</keyword>
<evidence type="ECO:0000256" key="5">
    <source>
        <dbReference type="ARBA" id="ARBA00022723"/>
    </source>
</evidence>
<evidence type="ECO:0000256" key="1">
    <source>
        <dbReference type="ARBA" id="ARBA00001946"/>
    </source>
</evidence>
<organism evidence="13 14">
    <name type="scientific">Babesia divergens</name>
    <dbReference type="NCBI Taxonomy" id="32595"/>
    <lineage>
        <taxon>Eukaryota</taxon>
        <taxon>Sar</taxon>
        <taxon>Alveolata</taxon>
        <taxon>Apicomplexa</taxon>
        <taxon>Aconoidasida</taxon>
        <taxon>Piroplasmida</taxon>
        <taxon>Babesiidae</taxon>
        <taxon>Babesia</taxon>
    </lineage>
</organism>
<dbReference type="SUPFAM" id="SSF56059">
    <property type="entry name" value="Glutathione synthetase ATP-binding domain-like"/>
    <property type="match status" value="1"/>
</dbReference>
<reference evidence="13" key="2">
    <citation type="submission" date="2021-05" db="EMBL/GenBank/DDBJ databases">
        <authorList>
            <person name="Pain A."/>
        </authorList>
    </citation>
    <scope>NUCLEOTIDE SEQUENCE</scope>
    <source>
        <strain evidence="13">1802A</strain>
    </source>
</reference>
<dbReference type="Gene3D" id="3.40.50.261">
    <property type="entry name" value="Succinyl-CoA synthetase domains"/>
    <property type="match status" value="1"/>
</dbReference>
<dbReference type="FunFam" id="3.30.470.20:FF:000002">
    <property type="entry name" value="Succinate--CoA ligase [ADP-forming] subunit beta"/>
    <property type="match status" value="1"/>
</dbReference>
<evidence type="ECO:0000259" key="12">
    <source>
        <dbReference type="PROSITE" id="PS50975"/>
    </source>
</evidence>
<feature type="domain" description="ATP-grasp" evidence="12">
    <location>
        <begin position="46"/>
        <end position="278"/>
    </location>
</feature>
<dbReference type="InterPro" id="IPR005809">
    <property type="entry name" value="Succ_CoA_ligase-like_bsu"/>
</dbReference>
<evidence type="ECO:0000256" key="4">
    <source>
        <dbReference type="ARBA" id="ARBA00022598"/>
    </source>
</evidence>
<evidence type="ECO:0000256" key="8">
    <source>
        <dbReference type="ARBA" id="ARBA00022842"/>
    </source>
</evidence>
<evidence type="ECO:0000256" key="6">
    <source>
        <dbReference type="ARBA" id="ARBA00022741"/>
    </source>
</evidence>
<protein>
    <recommendedName>
        <fullName evidence="10">Succinyl-CoA synthetase beta chain</fullName>
    </recommendedName>
</protein>
<dbReference type="PROSITE" id="PS01217">
    <property type="entry name" value="SUCCINYL_COA_LIG_3"/>
    <property type="match status" value="1"/>
</dbReference>
<dbReference type="GO" id="GO:0042709">
    <property type="term" value="C:succinate-CoA ligase complex"/>
    <property type="evidence" value="ECO:0007669"/>
    <property type="project" value="TreeGrafter"/>
</dbReference>
<dbReference type="InterPro" id="IPR011761">
    <property type="entry name" value="ATP-grasp"/>
</dbReference>
<dbReference type="InterPro" id="IPR016102">
    <property type="entry name" value="Succinyl-CoA_synth-like"/>
</dbReference>
<dbReference type="Proteomes" id="UP001195914">
    <property type="component" value="Unassembled WGS sequence"/>
</dbReference>
<dbReference type="PANTHER" id="PTHR11815:SF1">
    <property type="entry name" value="SUCCINATE--COA LIGASE [ADP-FORMING] SUBUNIT BETA, MITOCHONDRIAL"/>
    <property type="match status" value="1"/>
</dbReference>
<dbReference type="GO" id="GO:0005739">
    <property type="term" value="C:mitochondrion"/>
    <property type="evidence" value="ECO:0007669"/>
    <property type="project" value="TreeGrafter"/>
</dbReference>
<dbReference type="PIRSF" id="PIRSF001554">
    <property type="entry name" value="SucCS_beta"/>
    <property type="match status" value="1"/>
</dbReference>
<evidence type="ECO:0000313" key="13">
    <source>
        <dbReference type="EMBL" id="KAK1935910.1"/>
    </source>
</evidence>
<dbReference type="InterPro" id="IPR013650">
    <property type="entry name" value="ATP-grasp_succ-CoA_synth-type"/>
</dbReference>
<dbReference type="GO" id="GO:0046872">
    <property type="term" value="F:metal ion binding"/>
    <property type="evidence" value="ECO:0007669"/>
    <property type="project" value="UniProtKB-KW"/>
</dbReference>
<comment type="caution">
    <text evidence="13">The sequence shown here is derived from an EMBL/GenBank/DDBJ whole genome shotgun (WGS) entry which is preliminary data.</text>
</comment>
<name>A0AAD9GCQ1_BABDI</name>
<sequence length="435" mass="46129">MVWFTRPGLSIARSVANGRLALRDDHVTCSSRNAKRFLNVSEFVGMTVLKNNGVPTPMNLLARCPAEAEVMTREILESTKAGEVVLKAQVLTGGRGKGKFVGTSISGVELVKSPEGAMKTAADMLGNTLVTKQTGSQGVKCKEVLIAEKLTLVKERYISFMLDRKAGGIVAIATKYGGGNVEEVSEKDPSAVLTMIIDPIKGISDDAASKIAAHLDFSKGLFEEAKKIVQGLYNTFVKIDALLLEINPISETVEQKLVACDSKLIVDDNAEYRQKEIFASAPAPENAQEARAAEAGLNYIALGGNVACIVNGAGLAMATLDLLTHHGGTPANFLDVGGNATSAMLGQALDIVASDKNAKVLLVNIVGGIVHCDKFATSFVEATKRSMMKIPVVMRLQGTRADAAKKILNDAEIPHLFCQDFDSAAKSAVEIANAP</sequence>
<dbReference type="Gene3D" id="3.30.1490.20">
    <property type="entry name" value="ATP-grasp fold, A domain"/>
    <property type="match status" value="1"/>
</dbReference>
<dbReference type="SUPFAM" id="SSF52210">
    <property type="entry name" value="Succinyl-CoA synthetase domains"/>
    <property type="match status" value="1"/>
</dbReference>
<evidence type="ECO:0000256" key="2">
    <source>
        <dbReference type="ARBA" id="ARBA00005064"/>
    </source>
</evidence>
<comment type="pathway">
    <text evidence="2">Carbohydrate metabolism; tricarboxylic acid cycle; succinate from succinyl-CoA (ligase route): step 1/1.</text>
</comment>
<evidence type="ECO:0000256" key="9">
    <source>
        <dbReference type="ARBA" id="ARBA00022946"/>
    </source>
</evidence>
<keyword evidence="9" id="KW-0809">Transit peptide</keyword>
<keyword evidence="7 11" id="KW-0067">ATP-binding</keyword>
<dbReference type="InterPro" id="IPR013815">
    <property type="entry name" value="ATP_grasp_subdomain_1"/>
</dbReference>
<keyword evidence="3" id="KW-0816">Tricarboxylic acid cycle</keyword>
<dbReference type="PROSITE" id="PS50975">
    <property type="entry name" value="ATP_GRASP"/>
    <property type="match status" value="1"/>
</dbReference>
<dbReference type="GO" id="GO:0005524">
    <property type="term" value="F:ATP binding"/>
    <property type="evidence" value="ECO:0007669"/>
    <property type="project" value="UniProtKB-UniRule"/>
</dbReference>
<keyword evidence="4" id="KW-0436">Ligase</keyword>
<dbReference type="Pfam" id="PF08442">
    <property type="entry name" value="ATP-grasp_2"/>
    <property type="match status" value="1"/>
</dbReference>
<gene>
    <name evidence="13" type="ORF">X943_000332</name>
</gene>
<dbReference type="EMBL" id="JAHBMH010000044">
    <property type="protein sequence ID" value="KAK1935910.1"/>
    <property type="molecule type" value="Genomic_DNA"/>
</dbReference>
<dbReference type="InterPro" id="IPR005811">
    <property type="entry name" value="SUCC_ACL_C"/>
</dbReference>
<comment type="cofactor">
    <cofactor evidence="1">
        <name>Mg(2+)</name>
        <dbReference type="ChEBI" id="CHEBI:18420"/>
    </cofactor>
</comment>
<evidence type="ECO:0000256" key="3">
    <source>
        <dbReference type="ARBA" id="ARBA00022532"/>
    </source>
</evidence>
<dbReference type="Pfam" id="PF00549">
    <property type="entry name" value="Ligase_CoA"/>
    <property type="match status" value="1"/>
</dbReference>
<evidence type="ECO:0000256" key="11">
    <source>
        <dbReference type="PROSITE-ProRule" id="PRU00409"/>
    </source>
</evidence>
<keyword evidence="8" id="KW-0460">Magnesium</keyword>
<reference evidence="13" key="1">
    <citation type="journal article" date="2014" name="Nucleic Acids Res.">
        <title>The evolutionary dynamics of variant antigen genes in Babesia reveal a history of genomic innovation underlying host-parasite interaction.</title>
        <authorList>
            <person name="Jackson A.P."/>
            <person name="Otto T.D."/>
            <person name="Darby A."/>
            <person name="Ramaprasad A."/>
            <person name="Xia D."/>
            <person name="Echaide I.E."/>
            <person name="Farber M."/>
            <person name="Gahlot S."/>
            <person name="Gamble J."/>
            <person name="Gupta D."/>
            <person name="Gupta Y."/>
            <person name="Jackson L."/>
            <person name="Malandrin L."/>
            <person name="Malas T.B."/>
            <person name="Moussa E."/>
            <person name="Nair M."/>
            <person name="Reid A.J."/>
            <person name="Sanders M."/>
            <person name="Sharma J."/>
            <person name="Tracey A."/>
            <person name="Quail M.A."/>
            <person name="Weir W."/>
            <person name="Wastling J.M."/>
            <person name="Hall N."/>
            <person name="Willadsen P."/>
            <person name="Lingelbach K."/>
            <person name="Shiels B."/>
            <person name="Tait A."/>
            <person name="Berriman M."/>
            <person name="Allred D.R."/>
            <person name="Pain A."/>
        </authorList>
    </citation>
    <scope>NUCLEOTIDE SEQUENCE</scope>
    <source>
        <strain evidence="13">1802A</strain>
    </source>
</reference>
<keyword evidence="14" id="KW-1185">Reference proteome</keyword>
<dbReference type="FunFam" id="3.40.50.261:FF:000001">
    <property type="entry name" value="Succinate--CoA ligase [ADP-forming] subunit beta"/>
    <property type="match status" value="1"/>
</dbReference>
<evidence type="ECO:0000256" key="10">
    <source>
        <dbReference type="ARBA" id="ARBA00082254"/>
    </source>
</evidence>
<keyword evidence="5" id="KW-0479">Metal-binding</keyword>
<evidence type="ECO:0000256" key="7">
    <source>
        <dbReference type="ARBA" id="ARBA00022840"/>
    </source>
</evidence>
<dbReference type="InterPro" id="IPR017866">
    <property type="entry name" value="Succ-CoA_synthase_bsu_CS"/>
</dbReference>
<evidence type="ECO:0000313" key="14">
    <source>
        <dbReference type="Proteomes" id="UP001195914"/>
    </source>
</evidence>
<dbReference type="GO" id="GO:0004775">
    <property type="term" value="F:succinate-CoA ligase (ADP-forming) activity"/>
    <property type="evidence" value="ECO:0007669"/>
    <property type="project" value="TreeGrafter"/>
</dbReference>
<dbReference type="PANTHER" id="PTHR11815">
    <property type="entry name" value="SUCCINYL-COA SYNTHETASE BETA CHAIN"/>
    <property type="match status" value="1"/>
</dbReference>